<dbReference type="AlphaFoldDB" id="A0A382JVM9"/>
<reference evidence="1" key="1">
    <citation type="submission" date="2018-05" db="EMBL/GenBank/DDBJ databases">
        <authorList>
            <person name="Lanie J.A."/>
            <person name="Ng W.-L."/>
            <person name="Kazmierczak K.M."/>
            <person name="Andrzejewski T.M."/>
            <person name="Davidsen T.M."/>
            <person name="Wayne K.J."/>
            <person name="Tettelin H."/>
            <person name="Glass J.I."/>
            <person name="Rusch D."/>
            <person name="Podicherti R."/>
            <person name="Tsui H.-C.T."/>
            <person name="Winkler M.E."/>
        </authorList>
    </citation>
    <scope>NUCLEOTIDE SEQUENCE</scope>
</reference>
<accession>A0A382JVM9</accession>
<dbReference type="EMBL" id="UINC01076266">
    <property type="protein sequence ID" value="SVC15273.1"/>
    <property type="molecule type" value="Genomic_DNA"/>
</dbReference>
<proteinExistence type="predicted"/>
<organism evidence="1">
    <name type="scientific">marine metagenome</name>
    <dbReference type="NCBI Taxonomy" id="408172"/>
    <lineage>
        <taxon>unclassified sequences</taxon>
        <taxon>metagenomes</taxon>
        <taxon>ecological metagenomes</taxon>
    </lineage>
</organism>
<gene>
    <name evidence="1" type="ORF">METZ01_LOCUS268127</name>
</gene>
<name>A0A382JVM9_9ZZZZ</name>
<evidence type="ECO:0000313" key="1">
    <source>
        <dbReference type="EMBL" id="SVC15273.1"/>
    </source>
</evidence>
<protein>
    <submittedName>
        <fullName evidence="1">Uncharacterized protein</fullName>
    </submittedName>
</protein>
<sequence>MMMILIELQMELELRAHIIIHK</sequence>